<gene>
    <name evidence="13" type="ORF">QRX50_21775</name>
</gene>
<dbReference type="EMBL" id="CP127294">
    <property type="protein sequence ID" value="WIX83199.1"/>
    <property type="molecule type" value="Genomic_DNA"/>
</dbReference>
<dbReference type="PROSITE" id="PS51352">
    <property type="entry name" value="THIOREDOXIN_2"/>
    <property type="match status" value="1"/>
</dbReference>
<evidence type="ECO:0000313" key="14">
    <source>
        <dbReference type="Proteomes" id="UP001236014"/>
    </source>
</evidence>
<dbReference type="GO" id="GO:0045454">
    <property type="term" value="P:cell redox homeostasis"/>
    <property type="evidence" value="ECO:0007669"/>
    <property type="project" value="TreeGrafter"/>
</dbReference>
<dbReference type="GO" id="GO:0005737">
    <property type="term" value="C:cytoplasm"/>
    <property type="evidence" value="ECO:0007669"/>
    <property type="project" value="TreeGrafter"/>
</dbReference>
<organism evidence="13 14">
    <name type="scientific">Amycolatopsis carbonis</name>
    <dbReference type="NCBI Taxonomy" id="715471"/>
    <lineage>
        <taxon>Bacteria</taxon>
        <taxon>Bacillati</taxon>
        <taxon>Actinomycetota</taxon>
        <taxon>Actinomycetes</taxon>
        <taxon>Pseudonocardiales</taxon>
        <taxon>Pseudonocardiaceae</taxon>
        <taxon>Amycolatopsis</taxon>
    </lineage>
</organism>
<evidence type="ECO:0000256" key="6">
    <source>
        <dbReference type="ARBA" id="ARBA00023157"/>
    </source>
</evidence>
<dbReference type="PANTHER" id="PTHR42801">
    <property type="entry name" value="THIOREDOXIN-DEPENDENT PEROXIDE REDUCTASE"/>
    <property type="match status" value="1"/>
</dbReference>
<comment type="function">
    <text evidence="1">Thiol-specific peroxidase that catalyzes the reduction of hydrogen peroxide and organic hydroperoxides to water and alcohols, respectively. Plays a role in cell protection against oxidative stress by detoxifying peroxides and as sensor of hydrogen peroxide-mediated signaling events.</text>
</comment>
<keyword evidence="5" id="KW-0560">Oxidoreductase</keyword>
<name>A0A9Y2N1M3_9PSEU</name>
<comment type="catalytic activity">
    <reaction evidence="11">
        <text>a hydroperoxide + [thioredoxin]-dithiol = an alcohol + [thioredoxin]-disulfide + H2O</text>
        <dbReference type="Rhea" id="RHEA:62620"/>
        <dbReference type="Rhea" id="RHEA-COMP:10698"/>
        <dbReference type="Rhea" id="RHEA-COMP:10700"/>
        <dbReference type="ChEBI" id="CHEBI:15377"/>
        <dbReference type="ChEBI" id="CHEBI:29950"/>
        <dbReference type="ChEBI" id="CHEBI:30879"/>
        <dbReference type="ChEBI" id="CHEBI:35924"/>
        <dbReference type="ChEBI" id="CHEBI:50058"/>
        <dbReference type="EC" id="1.11.1.24"/>
    </reaction>
</comment>
<dbReference type="Proteomes" id="UP001236014">
    <property type="component" value="Chromosome"/>
</dbReference>
<dbReference type="GO" id="GO:0034599">
    <property type="term" value="P:cellular response to oxidative stress"/>
    <property type="evidence" value="ECO:0007669"/>
    <property type="project" value="TreeGrafter"/>
</dbReference>
<evidence type="ECO:0000313" key="13">
    <source>
        <dbReference type="EMBL" id="WIX83199.1"/>
    </source>
</evidence>
<dbReference type="GO" id="GO:0008379">
    <property type="term" value="F:thioredoxin peroxidase activity"/>
    <property type="evidence" value="ECO:0007669"/>
    <property type="project" value="TreeGrafter"/>
</dbReference>
<evidence type="ECO:0000256" key="7">
    <source>
        <dbReference type="ARBA" id="ARBA00023284"/>
    </source>
</evidence>
<evidence type="ECO:0000256" key="1">
    <source>
        <dbReference type="ARBA" id="ARBA00003330"/>
    </source>
</evidence>
<evidence type="ECO:0000256" key="10">
    <source>
        <dbReference type="ARBA" id="ARBA00041373"/>
    </source>
</evidence>
<keyword evidence="4" id="KW-0049">Antioxidant</keyword>
<evidence type="ECO:0000256" key="4">
    <source>
        <dbReference type="ARBA" id="ARBA00022862"/>
    </source>
</evidence>
<dbReference type="InterPro" id="IPR036249">
    <property type="entry name" value="Thioredoxin-like_sf"/>
</dbReference>
<dbReference type="InterPro" id="IPR050924">
    <property type="entry name" value="Peroxiredoxin_BCP/PrxQ"/>
</dbReference>
<dbReference type="Gene3D" id="3.40.30.10">
    <property type="entry name" value="Glutaredoxin"/>
    <property type="match status" value="1"/>
</dbReference>
<feature type="domain" description="Thioredoxin" evidence="12">
    <location>
        <begin position="48"/>
        <end position="220"/>
    </location>
</feature>
<comment type="similarity">
    <text evidence="9">Belongs to the peroxiredoxin family. BCP/PrxQ subfamily.</text>
</comment>
<sequence>MTTINTTIAERVEVLQAGMAGQLPADVATAFGDEQAGLVAAGMPAGVLSAGAAMPDGDLLDAHGTATTLAAARAGKPAVVVTYRGAWCPFCNVALRAYQEQLVPALAGRGVELVAVSPQKPDGSLTMAEKNELTFTVLSDPGNQIAAGLGVLTAPTDEVRAAQQSLGLDLADLNADGTRGIPMPTVVLVDAEGTIRWIDVHPDYTTRTETSAIVAALELL</sequence>
<evidence type="ECO:0000256" key="3">
    <source>
        <dbReference type="ARBA" id="ARBA00022559"/>
    </source>
</evidence>
<keyword evidence="6" id="KW-1015">Disulfide bond</keyword>
<proteinExistence type="inferred from homology"/>
<dbReference type="Pfam" id="PF00578">
    <property type="entry name" value="AhpC-TSA"/>
    <property type="match status" value="1"/>
</dbReference>
<evidence type="ECO:0000256" key="2">
    <source>
        <dbReference type="ARBA" id="ARBA00013017"/>
    </source>
</evidence>
<evidence type="ECO:0000256" key="5">
    <source>
        <dbReference type="ARBA" id="ARBA00023002"/>
    </source>
</evidence>
<dbReference type="RefSeq" id="WP_285973753.1">
    <property type="nucleotide sequence ID" value="NZ_CP127294.1"/>
</dbReference>
<evidence type="ECO:0000259" key="12">
    <source>
        <dbReference type="PROSITE" id="PS51352"/>
    </source>
</evidence>
<dbReference type="AlphaFoldDB" id="A0A9Y2N1M3"/>
<accession>A0A9Y2N1M3</accession>
<dbReference type="InterPro" id="IPR000866">
    <property type="entry name" value="AhpC/TSA"/>
</dbReference>
<reference evidence="13 14" key="1">
    <citation type="submission" date="2023-06" db="EMBL/GenBank/DDBJ databases">
        <authorList>
            <person name="Oyuntsetseg B."/>
            <person name="Kim S.B."/>
        </authorList>
    </citation>
    <scope>NUCLEOTIDE SEQUENCE [LARGE SCALE GENOMIC DNA]</scope>
    <source>
        <strain evidence="13 14">2-15</strain>
    </source>
</reference>
<dbReference type="PANTHER" id="PTHR42801:SF7">
    <property type="entry name" value="SLL1159 PROTEIN"/>
    <property type="match status" value="1"/>
</dbReference>
<evidence type="ECO:0000256" key="11">
    <source>
        <dbReference type="ARBA" id="ARBA00049091"/>
    </source>
</evidence>
<evidence type="ECO:0000256" key="9">
    <source>
        <dbReference type="ARBA" id="ARBA00038489"/>
    </source>
</evidence>
<dbReference type="InterPro" id="IPR013766">
    <property type="entry name" value="Thioredoxin_domain"/>
</dbReference>
<dbReference type="EC" id="1.11.1.24" evidence="2"/>
<dbReference type="KEGG" id="acab:QRX50_21775"/>
<evidence type="ECO:0000256" key="8">
    <source>
        <dbReference type="ARBA" id="ARBA00032824"/>
    </source>
</evidence>
<keyword evidence="3" id="KW-0575">Peroxidase</keyword>
<protein>
    <recommendedName>
        <fullName evidence="2">thioredoxin-dependent peroxiredoxin</fullName>
        <ecNumber evidence="2">1.11.1.24</ecNumber>
    </recommendedName>
    <alternativeName>
        <fullName evidence="10">Bacterioferritin comigratory protein</fullName>
    </alternativeName>
    <alternativeName>
        <fullName evidence="8">Thioredoxin peroxidase</fullName>
    </alternativeName>
</protein>
<keyword evidence="7" id="KW-0676">Redox-active center</keyword>
<dbReference type="SUPFAM" id="SSF52833">
    <property type="entry name" value="Thioredoxin-like"/>
    <property type="match status" value="1"/>
</dbReference>
<keyword evidence="14" id="KW-1185">Reference proteome</keyword>
<dbReference type="CDD" id="cd02970">
    <property type="entry name" value="PRX_like2"/>
    <property type="match status" value="1"/>
</dbReference>